<keyword evidence="1" id="KW-0472">Membrane</keyword>
<dbReference type="EMBL" id="CP115965">
    <property type="protein sequence ID" value="WZW97152.1"/>
    <property type="molecule type" value="Genomic_DNA"/>
</dbReference>
<reference evidence="2 3" key="1">
    <citation type="journal article" date="2023" name="Environ Microbiome">
        <title>A coral-associated actinobacterium mitigates coral bleaching under heat stress.</title>
        <authorList>
            <person name="Li J."/>
            <person name="Zou Y."/>
            <person name="Li Q."/>
            <person name="Zhang J."/>
            <person name="Bourne D.G."/>
            <person name="Lyu Y."/>
            <person name="Liu C."/>
            <person name="Zhang S."/>
        </authorList>
    </citation>
    <scope>NUCLEOTIDE SEQUENCE [LARGE SCALE GENOMIC DNA]</scope>
    <source>
        <strain evidence="2 3">SCSIO 13291</strain>
    </source>
</reference>
<sequence>MSKIIRTIVSALIVMFLIFYLYTRPEAAAEFVKAIFGIFDAIGRFFNELLR</sequence>
<proteinExistence type="predicted"/>
<dbReference type="Proteomes" id="UP001434337">
    <property type="component" value="Chromosome"/>
</dbReference>
<evidence type="ECO:0000313" key="2">
    <source>
        <dbReference type="EMBL" id="WZW97152.1"/>
    </source>
</evidence>
<evidence type="ECO:0000256" key="1">
    <source>
        <dbReference type="SAM" id="Phobius"/>
    </source>
</evidence>
<evidence type="ECO:0000313" key="3">
    <source>
        <dbReference type="Proteomes" id="UP001434337"/>
    </source>
</evidence>
<organism evidence="2 3">
    <name type="scientific">Propioniciclava soli</name>
    <dbReference type="NCBI Taxonomy" id="2775081"/>
    <lineage>
        <taxon>Bacteria</taxon>
        <taxon>Bacillati</taxon>
        <taxon>Actinomycetota</taxon>
        <taxon>Actinomycetes</taxon>
        <taxon>Propionibacteriales</taxon>
        <taxon>Propionibacteriaceae</taxon>
        <taxon>Propioniciclava</taxon>
    </lineage>
</organism>
<gene>
    <name evidence="2" type="ORF">PCC79_09485</name>
</gene>
<dbReference type="RefSeq" id="WP_232547756.1">
    <property type="nucleotide sequence ID" value="NZ_CP115965.1"/>
</dbReference>
<protein>
    <submittedName>
        <fullName evidence="2">Uncharacterized protein</fullName>
    </submittedName>
</protein>
<name>A0ABZ3C4E3_9ACTN</name>
<keyword evidence="3" id="KW-1185">Reference proteome</keyword>
<keyword evidence="1" id="KW-1133">Transmembrane helix</keyword>
<feature type="transmembrane region" description="Helical" evidence="1">
    <location>
        <begin position="5"/>
        <end position="22"/>
    </location>
</feature>
<accession>A0ABZ3C4E3</accession>
<keyword evidence="1" id="KW-0812">Transmembrane</keyword>